<protein>
    <submittedName>
        <fullName evidence="3 4">Uncharacterized protein LOC101856517</fullName>
    </submittedName>
</protein>
<sequence length="1219" mass="129679">MMKPETEDPDLAAIHGEASDETSLISRLVQSADGHDYVVNVVVPEGESDSIESETTLAVGDVQSPHPVNQPEVAAQPVMLVRSVAEAQPVVKEEPSDIEWCGQTDAVETVIETAEEMVKEEPIFPVTWGLNIPTVEQTDPHPVCMVQSRKEKVRQPFKLAVAYKKQRKKSKKAELFTKVRKIYPKVQATFQEDTESISTEDFDCSQPSTESEIKDRIKRKTPLDVSHCLVCSATCFLTKNRKIPTLPLCKKCKKAYFYQMARMMMGKFPKVCSKGGNCRVDFRSPVQCPSCRLMAFQQTIAREQEAHYAQSDVVGTSTSKKARGKRRSSGMSEESGSCSSSSYECIPPTKRAMLILHAATSHPVVKLKRLSEECLESYGVALPDPCDEGKFDCDEDIKLNVYFERPVKSEPFSSTFWGQQTSSDDNQYGSPVKTRTPKTSGSVSINKGCSQKKTDKQTQKRKKTAPRSNGRVARKKASEVVKVYVFGCGHACSVCNSGSAQEWLSQSGYHSASPVVPSLGQGLLQVQEDSSVQGGRRMPYIMKPRPSVLPIHASNPMEEPSAVPNSKAQKPTLVPPSMWSQARQKLPHVSVSMSGDNPKCIDPAPLTQPPHISCSSAASVSLQQQTFKGGVSMVRLPSLGNESTSMMTTYREALQKHLDKASVLPVYKPIPALSVSLGYVGTLDKAAVVSTIPIPPVKALESKPSTSMVTRPAVMKTVSNRFRKSIPHAGQNVTTRTSQADLEHASLCNSHSSASSPLNSPVTLLSPSSVIKPGNNATVMPQLGSGVLQIPSIVNVSNQNISVDNGESSGGKYVPLLTSTGSLVLVPADGNNSPSVVNLTIPAVVGQPVPSTSTAQTEANLTGIRNVSNSVPVTAVASQRTPVPVIGCGTPLKDPGVTFKSAIAKSNPTIASAISNPIVGSKLTCVTPQTSGKNTHPHSENTLDLKKNAAVKILNSEIRVPDALSTSTGPPADHLVSAEPIAIKTNLISSVGSGRVSIDPKVSSESVDRCVPSMTTSFNQQRGDAVSGSTVVSIQPTMALVDSATAQADLTSSGTSMVTASLQAGGGIPSFISVQATTAVDNKTSKVDPNTRGTYIHTVTPQVNPMTSADTASSQLDPAVTSAKCMISNLGKMTRSKVLSAMDHSVQPVTLSEAVTTTSLLTSVPSARPVGCYHSKTPASCATSRDGLSPPQASSSTLAKLAARVASTAHCSSEQMSTS</sequence>
<dbReference type="Proteomes" id="UP000694888">
    <property type="component" value="Unplaced"/>
</dbReference>
<dbReference type="RefSeq" id="XP_012939197.1">
    <property type="nucleotide sequence ID" value="XM_013083743.2"/>
</dbReference>
<feature type="region of interest" description="Disordered" evidence="1">
    <location>
        <begin position="414"/>
        <end position="474"/>
    </location>
</feature>
<evidence type="ECO:0000313" key="2">
    <source>
        <dbReference type="Proteomes" id="UP000694888"/>
    </source>
</evidence>
<name>A0ABM1A1Z5_APLCA</name>
<feature type="compositionally biased region" description="Polar residues" evidence="1">
    <location>
        <begin position="414"/>
        <end position="429"/>
    </location>
</feature>
<organism evidence="2 4">
    <name type="scientific">Aplysia californica</name>
    <name type="common">California sea hare</name>
    <dbReference type="NCBI Taxonomy" id="6500"/>
    <lineage>
        <taxon>Eukaryota</taxon>
        <taxon>Metazoa</taxon>
        <taxon>Spiralia</taxon>
        <taxon>Lophotrochozoa</taxon>
        <taxon>Mollusca</taxon>
        <taxon>Gastropoda</taxon>
        <taxon>Heterobranchia</taxon>
        <taxon>Euthyneura</taxon>
        <taxon>Tectipleura</taxon>
        <taxon>Aplysiida</taxon>
        <taxon>Aplysioidea</taxon>
        <taxon>Aplysiidae</taxon>
        <taxon>Aplysia</taxon>
    </lineage>
</organism>
<dbReference type="RefSeq" id="XP_005100612.1">
    <property type="nucleotide sequence ID" value="XM_005100555.3"/>
</dbReference>
<evidence type="ECO:0000313" key="4">
    <source>
        <dbReference type="RefSeq" id="XP_012939197.1"/>
    </source>
</evidence>
<keyword evidence="2" id="KW-1185">Reference proteome</keyword>
<feature type="compositionally biased region" description="Low complexity" evidence="1">
    <location>
        <begin position="329"/>
        <end position="338"/>
    </location>
</feature>
<dbReference type="GeneID" id="101856517"/>
<reference evidence="3 4" key="1">
    <citation type="submission" date="2025-05" db="UniProtKB">
        <authorList>
            <consortium name="RefSeq"/>
        </authorList>
    </citation>
    <scope>IDENTIFICATION</scope>
</reference>
<feature type="region of interest" description="Disordered" evidence="1">
    <location>
        <begin position="312"/>
        <end position="338"/>
    </location>
</feature>
<evidence type="ECO:0000313" key="3">
    <source>
        <dbReference type="RefSeq" id="XP_005100612.1"/>
    </source>
</evidence>
<feature type="compositionally biased region" description="Polar residues" evidence="1">
    <location>
        <begin position="437"/>
        <end position="449"/>
    </location>
</feature>
<gene>
    <name evidence="3 4" type="primary">LOC101856517</name>
</gene>
<proteinExistence type="predicted"/>
<evidence type="ECO:0000256" key="1">
    <source>
        <dbReference type="SAM" id="MobiDB-lite"/>
    </source>
</evidence>
<accession>A0ABM1A1Z5</accession>